<feature type="transmembrane region" description="Helical" evidence="6">
    <location>
        <begin position="176"/>
        <end position="199"/>
    </location>
</feature>
<keyword evidence="8" id="KW-1185">Reference proteome</keyword>
<feature type="transmembrane region" description="Helical" evidence="6">
    <location>
        <begin position="279"/>
        <end position="300"/>
    </location>
</feature>
<dbReference type="PANTHER" id="PTHR30250:SF11">
    <property type="entry name" value="O-ANTIGEN TRANSPORTER-RELATED"/>
    <property type="match status" value="1"/>
</dbReference>
<protein>
    <submittedName>
        <fullName evidence="7">Transporter</fullName>
    </submittedName>
</protein>
<dbReference type="GO" id="GO:0005886">
    <property type="term" value="C:plasma membrane"/>
    <property type="evidence" value="ECO:0007669"/>
    <property type="project" value="UniProtKB-SubCell"/>
</dbReference>
<organism evidence="7 8">
    <name type="scientific">Mycolicibacterium madagascariense</name>
    <dbReference type="NCBI Taxonomy" id="212765"/>
    <lineage>
        <taxon>Bacteria</taxon>
        <taxon>Bacillati</taxon>
        <taxon>Actinomycetota</taxon>
        <taxon>Actinomycetes</taxon>
        <taxon>Mycobacteriales</taxon>
        <taxon>Mycobacteriaceae</taxon>
        <taxon>Mycolicibacterium</taxon>
    </lineage>
</organism>
<accession>A0A7I7XET9</accession>
<keyword evidence="5 6" id="KW-0472">Membrane</keyword>
<feature type="transmembrane region" description="Helical" evidence="6">
    <location>
        <begin position="31"/>
        <end position="51"/>
    </location>
</feature>
<comment type="subcellular location">
    <subcellularLocation>
        <location evidence="1">Cell membrane</location>
        <topology evidence="1">Multi-pass membrane protein</topology>
    </subcellularLocation>
</comment>
<gene>
    <name evidence="7" type="ORF">MMAD_19930</name>
</gene>
<feature type="transmembrane region" description="Helical" evidence="6">
    <location>
        <begin position="464"/>
        <end position="484"/>
    </location>
</feature>
<feature type="transmembrane region" description="Helical" evidence="6">
    <location>
        <begin position="312"/>
        <end position="330"/>
    </location>
</feature>
<sequence length="501" mass="52918">MSEDPAFDGIEAPPDYREVAADPRAAARATLTVLVSRVVVAALGWVGSIIVARSLSADEWGRFSFVFALLGVMAIVTDLGVGRVVLARLIDGDPDEIARTASSFIALRTVLGVVGYALAVGYVVVLGYPGQVVAATALAGLVVVFATPGHALSVLYQSRHRLLLVAVAESLGQVVQLAVTVLAAVFAPTLLIFVLPAVLNEVFRLTAKGIGLRNRSLGLRPSRHLDVRRWGPMLREAIPLAIGLALTIAMMKIDVLMLSLLDTFDAVGQYSVGYKFSDIIDTFSLAAAAPVSTLLVAAWPTKLDVFRQRSRSAAMTFAVAGAICVVAFWPSADPIIRLLYGERFAVAAPAARLLVVGAAVMSLIVLGIFLVTSAGKQRYYPAIALLGLALNVGLNLVLIPRLSYDGAAISTVVTWVVTVVLLWAVIERIMPVKGLLPVAPIAALVVTTAAIAAAGQRVVAVWPWSWPVVSVVAVLALLPFVYVVRMVGRADETSHPDAVSP</sequence>
<dbReference type="EMBL" id="AP022610">
    <property type="protein sequence ID" value="BBZ27698.1"/>
    <property type="molecule type" value="Genomic_DNA"/>
</dbReference>
<dbReference type="KEGG" id="mmag:MMAD_19930"/>
<feature type="transmembrane region" description="Helical" evidence="6">
    <location>
        <begin position="438"/>
        <end position="458"/>
    </location>
</feature>
<dbReference type="Pfam" id="PF01943">
    <property type="entry name" value="Polysacc_synt"/>
    <property type="match status" value="1"/>
</dbReference>
<dbReference type="CDD" id="cd13128">
    <property type="entry name" value="MATE_Wzx_like"/>
    <property type="match status" value="1"/>
</dbReference>
<dbReference type="InterPro" id="IPR002797">
    <property type="entry name" value="Polysacc_synth"/>
</dbReference>
<evidence type="ECO:0000256" key="6">
    <source>
        <dbReference type="SAM" id="Phobius"/>
    </source>
</evidence>
<name>A0A7I7XET9_9MYCO</name>
<evidence type="ECO:0000256" key="5">
    <source>
        <dbReference type="ARBA" id="ARBA00023136"/>
    </source>
</evidence>
<dbReference type="Proteomes" id="UP000466517">
    <property type="component" value="Chromosome"/>
</dbReference>
<keyword evidence="4 6" id="KW-1133">Transmembrane helix</keyword>
<feature type="transmembrane region" description="Helical" evidence="6">
    <location>
        <begin position="63"/>
        <end position="85"/>
    </location>
</feature>
<dbReference type="PANTHER" id="PTHR30250">
    <property type="entry name" value="PST FAMILY PREDICTED COLANIC ACID TRANSPORTER"/>
    <property type="match status" value="1"/>
</dbReference>
<keyword evidence="3 6" id="KW-0812">Transmembrane</keyword>
<dbReference type="AlphaFoldDB" id="A0A7I7XET9"/>
<proteinExistence type="predicted"/>
<keyword evidence="2" id="KW-1003">Cell membrane</keyword>
<feature type="transmembrane region" description="Helical" evidence="6">
    <location>
        <begin position="105"/>
        <end position="125"/>
    </location>
</feature>
<feature type="transmembrane region" description="Helical" evidence="6">
    <location>
        <begin position="132"/>
        <end position="156"/>
    </location>
</feature>
<evidence type="ECO:0000256" key="2">
    <source>
        <dbReference type="ARBA" id="ARBA00022475"/>
    </source>
</evidence>
<evidence type="ECO:0000256" key="1">
    <source>
        <dbReference type="ARBA" id="ARBA00004651"/>
    </source>
</evidence>
<feature type="transmembrane region" description="Helical" evidence="6">
    <location>
        <begin position="237"/>
        <end position="259"/>
    </location>
</feature>
<dbReference type="InterPro" id="IPR050833">
    <property type="entry name" value="Poly_Biosynth_Transport"/>
</dbReference>
<feature type="transmembrane region" description="Helical" evidence="6">
    <location>
        <begin position="350"/>
        <end position="372"/>
    </location>
</feature>
<evidence type="ECO:0000313" key="8">
    <source>
        <dbReference type="Proteomes" id="UP000466517"/>
    </source>
</evidence>
<feature type="transmembrane region" description="Helical" evidence="6">
    <location>
        <begin position="406"/>
        <end position="426"/>
    </location>
</feature>
<evidence type="ECO:0000256" key="4">
    <source>
        <dbReference type="ARBA" id="ARBA00022989"/>
    </source>
</evidence>
<dbReference type="RefSeq" id="WP_163735946.1">
    <property type="nucleotide sequence ID" value="NZ_AP022610.1"/>
</dbReference>
<reference evidence="7 8" key="1">
    <citation type="journal article" date="2019" name="Emerg. Microbes Infect.">
        <title>Comprehensive subspecies identification of 175 nontuberculous mycobacteria species based on 7547 genomic profiles.</title>
        <authorList>
            <person name="Matsumoto Y."/>
            <person name="Kinjo T."/>
            <person name="Motooka D."/>
            <person name="Nabeya D."/>
            <person name="Jung N."/>
            <person name="Uechi K."/>
            <person name="Horii T."/>
            <person name="Iida T."/>
            <person name="Fujita J."/>
            <person name="Nakamura S."/>
        </authorList>
    </citation>
    <scope>NUCLEOTIDE SEQUENCE [LARGE SCALE GENOMIC DNA]</scope>
    <source>
        <strain evidence="7 8">JCM 13574</strain>
    </source>
</reference>
<feature type="transmembrane region" description="Helical" evidence="6">
    <location>
        <begin position="379"/>
        <end position="400"/>
    </location>
</feature>
<evidence type="ECO:0000256" key="3">
    <source>
        <dbReference type="ARBA" id="ARBA00022692"/>
    </source>
</evidence>
<evidence type="ECO:0000313" key="7">
    <source>
        <dbReference type="EMBL" id="BBZ27698.1"/>
    </source>
</evidence>